<keyword evidence="2" id="KW-1185">Reference proteome</keyword>
<proteinExistence type="predicted"/>
<evidence type="ECO:0000313" key="2">
    <source>
        <dbReference type="Proteomes" id="UP001589833"/>
    </source>
</evidence>
<protein>
    <submittedName>
        <fullName evidence="1">Uncharacterized protein</fullName>
    </submittedName>
</protein>
<comment type="caution">
    <text evidence="1">The sequence shown here is derived from an EMBL/GenBank/DDBJ whole genome shotgun (WGS) entry which is preliminary data.</text>
</comment>
<accession>A0ABV6NKE2</accession>
<dbReference type="Proteomes" id="UP001589833">
    <property type="component" value="Unassembled WGS sequence"/>
</dbReference>
<dbReference type="RefSeq" id="WP_273847846.1">
    <property type="nucleotide sequence ID" value="NZ_JAQQWT010000037.1"/>
</dbReference>
<organism evidence="1 2">
    <name type="scientific">Halalkalibacter alkalisediminis</name>
    <dbReference type="NCBI Taxonomy" id="935616"/>
    <lineage>
        <taxon>Bacteria</taxon>
        <taxon>Bacillati</taxon>
        <taxon>Bacillota</taxon>
        <taxon>Bacilli</taxon>
        <taxon>Bacillales</taxon>
        <taxon>Bacillaceae</taxon>
        <taxon>Halalkalibacter</taxon>
    </lineage>
</organism>
<name>A0ABV6NKE2_9BACI</name>
<reference evidence="1 2" key="1">
    <citation type="submission" date="2024-09" db="EMBL/GenBank/DDBJ databases">
        <authorList>
            <person name="Sun Q."/>
            <person name="Mori K."/>
        </authorList>
    </citation>
    <scope>NUCLEOTIDE SEQUENCE [LARGE SCALE GENOMIC DNA]</scope>
    <source>
        <strain evidence="1 2">NCAIM B.02301</strain>
    </source>
</reference>
<dbReference type="EMBL" id="JBHLTR010000046">
    <property type="protein sequence ID" value="MFC0560884.1"/>
    <property type="molecule type" value="Genomic_DNA"/>
</dbReference>
<evidence type="ECO:0000313" key="1">
    <source>
        <dbReference type="EMBL" id="MFC0560884.1"/>
    </source>
</evidence>
<sequence length="62" mass="7026">MVTVKDFLNADEKIRFDEVLTLMSCTEDVITFKNEAIELLKKSAERAKAFTPSAKTKEGIFI</sequence>
<gene>
    <name evidence="1" type="ORF">ACFFH4_18175</name>
</gene>